<reference evidence="1 2" key="1">
    <citation type="submission" date="2017-07" db="EMBL/GenBank/DDBJ databases">
        <title>Flavobacterium cyanobacteriorum sp. nov., isolated from cyanobacterial aggregates in a eutrophic lake.</title>
        <authorList>
            <person name="Cai H."/>
        </authorList>
    </citation>
    <scope>NUCLEOTIDE SEQUENCE [LARGE SCALE GENOMIC DNA]</scope>
    <source>
        <strain evidence="1 2">TH167</strain>
    </source>
</reference>
<comment type="caution">
    <text evidence="1">The sequence shown here is derived from an EMBL/GenBank/DDBJ whole genome shotgun (WGS) entry which is preliminary data.</text>
</comment>
<dbReference type="Proteomes" id="UP000216035">
    <property type="component" value="Unassembled WGS sequence"/>
</dbReference>
<dbReference type="RefSeq" id="WP_094486346.1">
    <property type="nucleotide sequence ID" value="NZ_NOXX01000196.1"/>
</dbReference>
<accession>A0A255ZQY2</accession>
<name>A0A255ZQY2_9FLAO</name>
<keyword evidence="2" id="KW-1185">Reference proteome</keyword>
<proteinExistence type="predicted"/>
<evidence type="ECO:0000313" key="2">
    <source>
        <dbReference type="Proteomes" id="UP000216035"/>
    </source>
</evidence>
<gene>
    <name evidence="1" type="ORF">CHX27_08540</name>
</gene>
<sequence>MSSSAQSTGTNILRGAEIISSGLSIFALSKNNNANKTVIDQVCIKNKLTERITFKIYGVSDATQDDIKKEVIIPVDGKECFLNLPKGVYTYEVILSNKEIYRKGEYHFKEDVVIAVKTE</sequence>
<evidence type="ECO:0000313" key="1">
    <source>
        <dbReference type="EMBL" id="OYQ43913.1"/>
    </source>
</evidence>
<protein>
    <submittedName>
        <fullName evidence="1">Uncharacterized protein</fullName>
    </submittedName>
</protein>
<organism evidence="1 2">
    <name type="scientific">Flavobacterium aurantiibacter</name>
    <dbReference type="NCBI Taxonomy" id="2023067"/>
    <lineage>
        <taxon>Bacteria</taxon>
        <taxon>Pseudomonadati</taxon>
        <taxon>Bacteroidota</taxon>
        <taxon>Flavobacteriia</taxon>
        <taxon>Flavobacteriales</taxon>
        <taxon>Flavobacteriaceae</taxon>
        <taxon>Flavobacterium</taxon>
    </lineage>
</organism>
<dbReference type="EMBL" id="NOXX01000196">
    <property type="protein sequence ID" value="OYQ43913.1"/>
    <property type="molecule type" value="Genomic_DNA"/>
</dbReference>
<dbReference type="OrthoDB" id="1255502at2"/>
<dbReference type="AlphaFoldDB" id="A0A255ZQY2"/>